<feature type="transmembrane region" description="Helical" evidence="4">
    <location>
        <begin position="324"/>
        <end position="344"/>
    </location>
</feature>
<comment type="similarity">
    <text evidence="2">Belongs to the major facilitator superfamily. Monocarboxylate porter (TC 2.A.1.13) family.</text>
</comment>
<feature type="transmembrane region" description="Helical" evidence="4">
    <location>
        <begin position="32"/>
        <end position="53"/>
    </location>
</feature>
<evidence type="ECO:0000313" key="6">
    <source>
        <dbReference type="Proteomes" id="UP000504637"/>
    </source>
</evidence>
<dbReference type="Pfam" id="PF07690">
    <property type="entry name" value="MFS_1"/>
    <property type="match status" value="1"/>
</dbReference>
<dbReference type="RefSeq" id="XP_033457551.1">
    <property type="nucleotide sequence ID" value="XM_033600453.1"/>
</dbReference>
<comment type="subcellular location">
    <subcellularLocation>
        <location evidence="1">Membrane</location>
        <topology evidence="1">Multi-pass membrane protein</topology>
    </subcellularLocation>
</comment>
<keyword evidence="6" id="KW-1185">Reference proteome</keyword>
<feature type="transmembrane region" description="Helical" evidence="4">
    <location>
        <begin position="407"/>
        <end position="425"/>
    </location>
</feature>
<proteinExistence type="inferred from homology"/>
<dbReference type="PANTHER" id="PTHR11360">
    <property type="entry name" value="MONOCARBOXYLATE TRANSPORTER"/>
    <property type="match status" value="1"/>
</dbReference>
<feature type="region of interest" description="Disordered" evidence="3">
    <location>
        <begin position="1"/>
        <end position="23"/>
    </location>
</feature>
<dbReference type="Proteomes" id="UP000504637">
    <property type="component" value="Unplaced"/>
</dbReference>
<organism evidence="7">
    <name type="scientific">Dissoconium aciculare CBS 342.82</name>
    <dbReference type="NCBI Taxonomy" id="1314786"/>
    <lineage>
        <taxon>Eukaryota</taxon>
        <taxon>Fungi</taxon>
        <taxon>Dikarya</taxon>
        <taxon>Ascomycota</taxon>
        <taxon>Pezizomycotina</taxon>
        <taxon>Dothideomycetes</taxon>
        <taxon>Dothideomycetidae</taxon>
        <taxon>Mycosphaerellales</taxon>
        <taxon>Dissoconiaceae</taxon>
        <taxon>Dissoconium</taxon>
    </lineage>
</organism>
<reference evidence="7" key="3">
    <citation type="submission" date="2025-08" db="UniProtKB">
        <authorList>
            <consortium name="RefSeq"/>
        </authorList>
    </citation>
    <scope>IDENTIFICATION</scope>
    <source>
        <strain evidence="7">CBS 342.82</strain>
    </source>
</reference>
<feature type="transmembrane region" description="Helical" evidence="4">
    <location>
        <begin position="130"/>
        <end position="151"/>
    </location>
</feature>
<gene>
    <name evidence="7" type="ORF">K489DRAFT_302361</name>
</gene>
<feature type="transmembrane region" description="Helical" evidence="4">
    <location>
        <begin position="382"/>
        <end position="401"/>
    </location>
</feature>
<dbReference type="PROSITE" id="PS50850">
    <property type="entry name" value="MFS"/>
    <property type="match status" value="1"/>
</dbReference>
<evidence type="ECO:0000256" key="4">
    <source>
        <dbReference type="SAM" id="Phobius"/>
    </source>
</evidence>
<dbReference type="GO" id="GO:0022857">
    <property type="term" value="F:transmembrane transporter activity"/>
    <property type="evidence" value="ECO:0007669"/>
    <property type="project" value="InterPro"/>
</dbReference>
<evidence type="ECO:0000256" key="3">
    <source>
        <dbReference type="SAM" id="MobiDB-lite"/>
    </source>
</evidence>
<feature type="transmembrane region" description="Helical" evidence="4">
    <location>
        <begin position="163"/>
        <end position="183"/>
    </location>
</feature>
<dbReference type="InterPro" id="IPR020846">
    <property type="entry name" value="MFS_dom"/>
</dbReference>
<dbReference type="GO" id="GO:0016020">
    <property type="term" value="C:membrane"/>
    <property type="evidence" value="ECO:0007669"/>
    <property type="project" value="UniProtKB-SubCell"/>
</dbReference>
<evidence type="ECO:0000313" key="7">
    <source>
        <dbReference type="RefSeq" id="XP_033457551.1"/>
    </source>
</evidence>
<evidence type="ECO:0000256" key="2">
    <source>
        <dbReference type="ARBA" id="ARBA00006727"/>
    </source>
</evidence>
<protein>
    <submittedName>
        <fullName evidence="7">MFS general substrate transporter</fullName>
    </submittedName>
</protein>
<dbReference type="OrthoDB" id="6509908at2759"/>
<dbReference type="InterPro" id="IPR036259">
    <property type="entry name" value="MFS_trans_sf"/>
</dbReference>
<feature type="region of interest" description="Disordered" evidence="3">
    <location>
        <begin position="219"/>
        <end position="241"/>
    </location>
</feature>
<feature type="compositionally biased region" description="Basic and acidic residues" evidence="3">
    <location>
        <begin position="1"/>
        <end position="11"/>
    </location>
</feature>
<feature type="transmembrane region" description="Helical" evidence="4">
    <location>
        <begin position="350"/>
        <end position="375"/>
    </location>
</feature>
<feature type="transmembrane region" description="Helical" evidence="4">
    <location>
        <begin position="73"/>
        <end position="94"/>
    </location>
</feature>
<keyword evidence="4" id="KW-1133">Transmembrane helix</keyword>
<feature type="transmembrane region" description="Helical" evidence="4">
    <location>
        <begin position="255"/>
        <end position="276"/>
    </location>
</feature>
<dbReference type="SUPFAM" id="SSF103473">
    <property type="entry name" value="MFS general substrate transporter"/>
    <property type="match status" value="1"/>
</dbReference>
<dbReference type="AlphaFoldDB" id="A0A6J3LXN3"/>
<reference evidence="7" key="2">
    <citation type="submission" date="2020-04" db="EMBL/GenBank/DDBJ databases">
        <authorList>
            <consortium name="NCBI Genome Project"/>
        </authorList>
    </citation>
    <scope>NUCLEOTIDE SEQUENCE</scope>
    <source>
        <strain evidence="7">CBS 342.82</strain>
    </source>
</reference>
<dbReference type="InterPro" id="IPR050327">
    <property type="entry name" value="Proton-linked_MCT"/>
</dbReference>
<dbReference type="GeneID" id="54358253"/>
<feature type="non-terminal residue" evidence="7">
    <location>
        <position position="426"/>
    </location>
</feature>
<name>A0A6J3LXN3_9PEZI</name>
<feature type="transmembrane region" description="Helical" evidence="4">
    <location>
        <begin position="288"/>
        <end position="312"/>
    </location>
</feature>
<feature type="domain" description="Major facilitator superfamily (MFS) profile" evidence="5">
    <location>
        <begin position="31"/>
        <end position="426"/>
    </location>
</feature>
<sequence>SFDALDTRDLSETPPTPPSSFQARPVDRGFTAWLQVLGASLLFLNAWGLVSAFGTFQTYYHVILLAGTSNASIVSIGSLAGFLLCATPLAWNIIFGGEGVRLPMRLLLLIGSMLTVLGLFLTSLCTTLWQFLLTQAVCCGLGSGCLFLVAASILPSYFVRRRALALGLAASGSGVGGIVYPLVFRSLLPRFGFAWSVRAVAMVALVTLVIPCIILRQRPSPDTQPHPQSDDDEETPSPPRRSLHITCTALLKDRAYLAFNTATFFSFAGAYIPFFFIEQHAARHGMPLSGSMLLFLHIGSIPGTLLPALLANRREDRQNFLHPVYLFSGLSGSAALLAFLWAGIPARATALLAVWCVLFGFCMGACAGLQGAVLASLTPIEASGNFFAGALGLLVGGPVAGLMVGRAWIYAQVFCGVMLAFATIAV</sequence>
<dbReference type="PANTHER" id="PTHR11360:SF234">
    <property type="entry name" value="MFS-TYPE TRANSPORTER DBAD-RELATED"/>
    <property type="match status" value="1"/>
</dbReference>
<feature type="transmembrane region" description="Helical" evidence="4">
    <location>
        <begin position="195"/>
        <end position="215"/>
    </location>
</feature>
<evidence type="ECO:0000259" key="5">
    <source>
        <dbReference type="PROSITE" id="PS50850"/>
    </source>
</evidence>
<keyword evidence="4" id="KW-0472">Membrane</keyword>
<keyword evidence="4" id="KW-0812">Transmembrane</keyword>
<dbReference type="InterPro" id="IPR011701">
    <property type="entry name" value="MFS"/>
</dbReference>
<evidence type="ECO:0000256" key="1">
    <source>
        <dbReference type="ARBA" id="ARBA00004141"/>
    </source>
</evidence>
<feature type="non-terminal residue" evidence="7">
    <location>
        <position position="1"/>
    </location>
</feature>
<feature type="transmembrane region" description="Helical" evidence="4">
    <location>
        <begin position="106"/>
        <end position="124"/>
    </location>
</feature>
<dbReference type="Gene3D" id="1.20.1250.20">
    <property type="entry name" value="MFS general substrate transporter like domains"/>
    <property type="match status" value="1"/>
</dbReference>
<reference evidence="7" key="1">
    <citation type="submission" date="2020-01" db="EMBL/GenBank/DDBJ databases">
        <authorList>
            <consortium name="DOE Joint Genome Institute"/>
            <person name="Haridas S."/>
            <person name="Albert R."/>
            <person name="Binder M."/>
            <person name="Bloem J."/>
            <person name="Labutti K."/>
            <person name="Salamov A."/>
            <person name="Andreopoulos B."/>
            <person name="Baker S.E."/>
            <person name="Barry K."/>
            <person name="Bills G."/>
            <person name="Bluhm B.H."/>
            <person name="Cannon C."/>
            <person name="Castanera R."/>
            <person name="Culley D.E."/>
            <person name="Daum C."/>
            <person name="Ezra D."/>
            <person name="Gonzalez J.B."/>
            <person name="Henrissat B."/>
            <person name="Kuo A."/>
            <person name="Liang C."/>
            <person name="Lipzen A."/>
            <person name="Lutzoni F."/>
            <person name="Magnuson J."/>
            <person name="Mondo S."/>
            <person name="Nolan M."/>
            <person name="Ohm R."/>
            <person name="Pangilinan J."/>
            <person name="Park H.-J."/>
            <person name="Ramirez L."/>
            <person name="Alfaro M."/>
            <person name="Sun H."/>
            <person name="Tritt A."/>
            <person name="Yoshinaga Y."/>
            <person name="Zwiers L.-H."/>
            <person name="Turgeon B.G."/>
            <person name="Goodwin S.B."/>
            <person name="Spatafora J.W."/>
            <person name="Crous P.W."/>
            <person name="Grigoriev I.V."/>
        </authorList>
    </citation>
    <scope>NUCLEOTIDE SEQUENCE</scope>
    <source>
        <strain evidence="7">CBS 342.82</strain>
    </source>
</reference>
<accession>A0A6J3LXN3</accession>